<keyword evidence="2" id="KW-1185">Reference proteome</keyword>
<protein>
    <submittedName>
        <fullName evidence="1">Uncharacterized protein</fullName>
    </submittedName>
</protein>
<sequence length="76" mass="8582">MSSKNKLYLLPHPSLQNILMPMPVQWLTQMCTEQPLATRQNTLKLNTNFVVLNPEGLALGAIVRDWNGEVVAMSFK</sequence>
<gene>
    <name evidence="1" type="ORF">Tsubulata_002662</name>
</gene>
<evidence type="ECO:0000313" key="1">
    <source>
        <dbReference type="EMBL" id="KAJ4825328.1"/>
    </source>
</evidence>
<feature type="non-terminal residue" evidence="1">
    <location>
        <position position="76"/>
    </location>
</feature>
<reference evidence="1" key="2">
    <citation type="journal article" date="2023" name="Plants (Basel)">
        <title>Annotation of the Turnera subulata (Passifloraceae) Draft Genome Reveals the S-Locus Evolved after the Divergence of Turneroideae from Passifloroideae in a Stepwise Manner.</title>
        <authorList>
            <person name="Henning P.M."/>
            <person name="Roalson E.H."/>
            <person name="Mir W."/>
            <person name="McCubbin A.G."/>
            <person name="Shore J.S."/>
        </authorList>
    </citation>
    <scope>NUCLEOTIDE SEQUENCE</scope>
    <source>
        <strain evidence="1">F60SS</strain>
    </source>
</reference>
<dbReference type="AlphaFoldDB" id="A0A9Q0J1V9"/>
<dbReference type="EMBL" id="JAKUCV010006932">
    <property type="protein sequence ID" value="KAJ4825328.1"/>
    <property type="molecule type" value="Genomic_DNA"/>
</dbReference>
<comment type="caution">
    <text evidence="1">The sequence shown here is derived from an EMBL/GenBank/DDBJ whole genome shotgun (WGS) entry which is preliminary data.</text>
</comment>
<name>A0A9Q0J1V9_9ROSI</name>
<proteinExistence type="predicted"/>
<dbReference type="Proteomes" id="UP001141552">
    <property type="component" value="Unassembled WGS sequence"/>
</dbReference>
<accession>A0A9Q0J1V9</accession>
<reference evidence="1" key="1">
    <citation type="submission" date="2022-02" db="EMBL/GenBank/DDBJ databases">
        <authorList>
            <person name="Henning P.M."/>
            <person name="McCubbin A.G."/>
            <person name="Shore J.S."/>
        </authorList>
    </citation>
    <scope>NUCLEOTIDE SEQUENCE</scope>
    <source>
        <strain evidence="1">F60SS</strain>
        <tissue evidence="1">Leaves</tissue>
    </source>
</reference>
<organism evidence="1 2">
    <name type="scientific">Turnera subulata</name>
    <dbReference type="NCBI Taxonomy" id="218843"/>
    <lineage>
        <taxon>Eukaryota</taxon>
        <taxon>Viridiplantae</taxon>
        <taxon>Streptophyta</taxon>
        <taxon>Embryophyta</taxon>
        <taxon>Tracheophyta</taxon>
        <taxon>Spermatophyta</taxon>
        <taxon>Magnoliopsida</taxon>
        <taxon>eudicotyledons</taxon>
        <taxon>Gunneridae</taxon>
        <taxon>Pentapetalae</taxon>
        <taxon>rosids</taxon>
        <taxon>fabids</taxon>
        <taxon>Malpighiales</taxon>
        <taxon>Passifloraceae</taxon>
        <taxon>Turnera</taxon>
    </lineage>
</organism>
<evidence type="ECO:0000313" key="2">
    <source>
        <dbReference type="Proteomes" id="UP001141552"/>
    </source>
</evidence>